<dbReference type="Gene3D" id="1.10.510.10">
    <property type="entry name" value="Transferase(Phosphotransferase) domain 1"/>
    <property type="match status" value="1"/>
</dbReference>
<dbReference type="SMART" id="SM00220">
    <property type="entry name" value="S_TKc"/>
    <property type="match status" value="1"/>
</dbReference>
<keyword evidence="1" id="KW-0067">ATP-binding</keyword>
<name>A0ABY9KWY6_9BACI</name>
<dbReference type="PROSITE" id="PS50011">
    <property type="entry name" value="PROTEIN_KINASE_DOM"/>
    <property type="match status" value="1"/>
</dbReference>
<dbReference type="Proteomes" id="UP001180087">
    <property type="component" value="Chromosome"/>
</dbReference>
<feature type="domain" description="Protein kinase" evidence="2">
    <location>
        <begin position="9"/>
        <end position="222"/>
    </location>
</feature>
<sequence length="222" mass="25411">MEQQIKYYALQPKPIGIGHYGTVYEAFDSLKEQTVAIKKIRAYDGEKEAFILKEAGKGNGFLPIFHDFFVIDEYGYVVMELLDGKKLGAGFHDKIKQWDEKKAVQTAINILTGISSIHELGYIHNDIMPKNIMVKEYRPELTKVYDFNRAKEIRNEGMVLKDLRNTAEVCFVMLNGMLPKVLTGADLENKELESVLLKAIKPTDENKYHSTKEFIDALRPFS</sequence>
<keyword evidence="3" id="KW-0808">Transferase</keyword>
<protein>
    <submittedName>
        <fullName evidence="3">Protein kinase</fullName>
    </submittedName>
</protein>
<dbReference type="EMBL" id="CP129113">
    <property type="protein sequence ID" value="WLV25335.1"/>
    <property type="molecule type" value="Genomic_DNA"/>
</dbReference>
<organism evidence="3 4">
    <name type="scientific">Aciduricibacillus chroicocephali</name>
    <dbReference type="NCBI Taxonomy" id="3054939"/>
    <lineage>
        <taxon>Bacteria</taxon>
        <taxon>Bacillati</taxon>
        <taxon>Bacillota</taxon>
        <taxon>Bacilli</taxon>
        <taxon>Bacillales</taxon>
        <taxon>Bacillaceae</taxon>
        <taxon>Aciduricibacillus</taxon>
    </lineage>
</organism>
<gene>
    <name evidence="3" type="ORF">QR721_03650</name>
</gene>
<dbReference type="PANTHER" id="PTHR44167:SF24">
    <property type="entry name" value="SERINE_THREONINE-PROTEIN KINASE CHK2"/>
    <property type="match status" value="1"/>
</dbReference>
<dbReference type="GO" id="GO:0016301">
    <property type="term" value="F:kinase activity"/>
    <property type="evidence" value="ECO:0007669"/>
    <property type="project" value="UniProtKB-KW"/>
</dbReference>
<evidence type="ECO:0000259" key="2">
    <source>
        <dbReference type="PROSITE" id="PS50011"/>
    </source>
</evidence>
<dbReference type="RefSeq" id="WP_348029123.1">
    <property type="nucleotide sequence ID" value="NZ_CP129113.1"/>
</dbReference>
<accession>A0ABY9KWY6</accession>
<dbReference type="InterPro" id="IPR011009">
    <property type="entry name" value="Kinase-like_dom_sf"/>
</dbReference>
<evidence type="ECO:0000256" key="1">
    <source>
        <dbReference type="PROSITE-ProRule" id="PRU10141"/>
    </source>
</evidence>
<dbReference type="PROSITE" id="PS00107">
    <property type="entry name" value="PROTEIN_KINASE_ATP"/>
    <property type="match status" value="1"/>
</dbReference>
<evidence type="ECO:0000313" key="4">
    <source>
        <dbReference type="Proteomes" id="UP001180087"/>
    </source>
</evidence>
<evidence type="ECO:0000313" key="3">
    <source>
        <dbReference type="EMBL" id="WLV25335.1"/>
    </source>
</evidence>
<keyword evidence="3" id="KW-0418">Kinase</keyword>
<dbReference type="PANTHER" id="PTHR44167">
    <property type="entry name" value="OVARIAN-SPECIFIC SERINE/THREONINE-PROTEIN KINASE LOK-RELATED"/>
    <property type="match status" value="1"/>
</dbReference>
<keyword evidence="1" id="KW-0547">Nucleotide-binding</keyword>
<dbReference type="InterPro" id="IPR017441">
    <property type="entry name" value="Protein_kinase_ATP_BS"/>
</dbReference>
<feature type="binding site" evidence="1">
    <location>
        <position position="39"/>
    </location>
    <ligand>
        <name>ATP</name>
        <dbReference type="ChEBI" id="CHEBI:30616"/>
    </ligand>
</feature>
<dbReference type="InterPro" id="IPR000719">
    <property type="entry name" value="Prot_kinase_dom"/>
</dbReference>
<reference evidence="3" key="1">
    <citation type="submission" date="2023-06" db="EMBL/GenBank/DDBJ databases">
        <title>A Treasure from Seagulls: Isolation and Description of Aciduricobacillus qingdaonensis gen. nov., sp. nov., a Rare Obligately Uric Acid-utilizing Member in the Family Bacillaceae.</title>
        <authorList>
            <person name="Liu W."/>
            <person name="Wang B."/>
        </authorList>
    </citation>
    <scope>NUCLEOTIDE SEQUENCE</scope>
    <source>
        <strain evidence="3">44XB</strain>
    </source>
</reference>
<dbReference type="Gene3D" id="3.30.200.20">
    <property type="entry name" value="Phosphorylase Kinase, domain 1"/>
    <property type="match status" value="1"/>
</dbReference>
<proteinExistence type="predicted"/>
<dbReference type="SUPFAM" id="SSF56112">
    <property type="entry name" value="Protein kinase-like (PK-like)"/>
    <property type="match status" value="1"/>
</dbReference>
<keyword evidence="4" id="KW-1185">Reference proteome</keyword>
<dbReference type="Pfam" id="PF00069">
    <property type="entry name" value="Pkinase"/>
    <property type="match status" value="1"/>
</dbReference>